<sequence>MICSREEEAALGSFLAGKEFGLERPTAIFIVTHFSRHLRPCHVYQVDEEPSQPFDIITKGQQIDTGCRLLHDHEELPTALWVLTASFKVFQGSLTSARRFSSLVMPLD</sequence>
<dbReference type="KEGG" id="amus:LMH87_008527"/>
<dbReference type="RefSeq" id="XP_056056347.1">
    <property type="nucleotide sequence ID" value="XM_056201712.1"/>
</dbReference>
<dbReference type="AlphaFoldDB" id="A0A9W8QJV0"/>
<dbReference type="GeneID" id="80895686"/>
<name>A0A9W8QJV0_AKAMU</name>
<dbReference type="Proteomes" id="UP001144673">
    <property type="component" value="Unassembled WGS sequence"/>
</dbReference>
<proteinExistence type="predicted"/>
<protein>
    <submittedName>
        <fullName evidence="1">Uncharacterized protein</fullName>
    </submittedName>
</protein>
<gene>
    <name evidence="1" type="ORF">LMH87_008527</name>
</gene>
<comment type="caution">
    <text evidence="1">The sequence shown here is derived from an EMBL/GenBank/DDBJ whole genome shotgun (WGS) entry which is preliminary data.</text>
</comment>
<evidence type="ECO:0000313" key="2">
    <source>
        <dbReference type="Proteomes" id="UP001144673"/>
    </source>
</evidence>
<reference evidence="1" key="1">
    <citation type="journal article" date="2023" name="Access Microbiol">
        <title>De-novo genome assembly for Akanthomyces muscarius, a biocontrol agent of insect agricultural pests.</title>
        <authorList>
            <person name="Erdos Z."/>
            <person name="Studholme D.J."/>
            <person name="Raymond B."/>
            <person name="Sharma M."/>
        </authorList>
    </citation>
    <scope>NUCLEOTIDE SEQUENCE</scope>
    <source>
        <strain evidence="1">Ve6</strain>
    </source>
</reference>
<accession>A0A9W8QJV0</accession>
<dbReference type="EMBL" id="JAJHUN010000006">
    <property type="protein sequence ID" value="KAJ4157980.1"/>
    <property type="molecule type" value="Genomic_DNA"/>
</dbReference>
<keyword evidence="2" id="KW-1185">Reference proteome</keyword>
<organism evidence="1 2">
    <name type="scientific">Akanthomyces muscarius</name>
    <name type="common">Entomopathogenic fungus</name>
    <name type="synonym">Lecanicillium muscarium</name>
    <dbReference type="NCBI Taxonomy" id="2231603"/>
    <lineage>
        <taxon>Eukaryota</taxon>
        <taxon>Fungi</taxon>
        <taxon>Dikarya</taxon>
        <taxon>Ascomycota</taxon>
        <taxon>Pezizomycotina</taxon>
        <taxon>Sordariomycetes</taxon>
        <taxon>Hypocreomycetidae</taxon>
        <taxon>Hypocreales</taxon>
        <taxon>Cordycipitaceae</taxon>
        <taxon>Akanthomyces</taxon>
    </lineage>
</organism>
<evidence type="ECO:0000313" key="1">
    <source>
        <dbReference type="EMBL" id="KAJ4157980.1"/>
    </source>
</evidence>